<evidence type="ECO:0000313" key="3">
    <source>
        <dbReference type="Proteomes" id="UP000183400"/>
    </source>
</evidence>
<dbReference type="PIRSF" id="PIRSF002825">
    <property type="entry name" value="CfbpA"/>
    <property type="match status" value="1"/>
</dbReference>
<dbReference type="GO" id="GO:0030975">
    <property type="term" value="F:thiamine binding"/>
    <property type="evidence" value="ECO:0007669"/>
    <property type="project" value="TreeGrafter"/>
</dbReference>
<dbReference type="GO" id="GO:0030976">
    <property type="term" value="F:thiamine pyrophosphate binding"/>
    <property type="evidence" value="ECO:0007669"/>
    <property type="project" value="TreeGrafter"/>
</dbReference>
<dbReference type="AlphaFoldDB" id="A0A1H2RRX5"/>
<dbReference type="Gene3D" id="3.40.190.10">
    <property type="entry name" value="Periplasmic binding protein-like II"/>
    <property type="match status" value="2"/>
</dbReference>
<evidence type="ECO:0000313" key="2">
    <source>
        <dbReference type="EMBL" id="SDW22077.1"/>
    </source>
</evidence>
<dbReference type="EMBL" id="FNNP01000001">
    <property type="protein sequence ID" value="SDW22077.1"/>
    <property type="molecule type" value="Genomic_DNA"/>
</dbReference>
<dbReference type="InterPro" id="IPR026045">
    <property type="entry name" value="Ferric-bd"/>
</dbReference>
<dbReference type="SUPFAM" id="SSF53850">
    <property type="entry name" value="Periplasmic binding protein-like II"/>
    <property type="match status" value="1"/>
</dbReference>
<protein>
    <submittedName>
        <fullName evidence="2">Iron(III) transport system substrate-binding protein</fullName>
    </submittedName>
</protein>
<dbReference type="PANTHER" id="PTHR30006">
    <property type="entry name" value="THIAMINE-BINDING PERIPLASMIC PROTEIN-RELATED"/>
    <property type="match status" value="1"/>
</dbReference>
<dbReference type="GO" id="GO:0015888">
    <property type="term" value="P:thiamine transport"/>
    <property type="evidence" value="ECO:0007669"/>
    <property type="project" value="TreeGrafter"/>
</dbReference>
<keyword evidence="1" id="KW-0732">Signal</keyword>
<dbReference type="GO" id="GO:0030288">
    <property type="term" value="C:outer membrane-bounded periplasmic space"/>
    <property type="evidence" value="ECO:0007669"/>
    <property type="project" value="TreeGrafter"/>
</dbReference>
<evidence type="ECO:0000256" key="1">
    <source>
        <dbReference type="ARBA" id="ARBA00022729"/>
    </source>
</evidence>
<dbReference type="Pfam" id="PF13343">
    <property type="entry name" value="SBP_bac_6"/>
    <property type="match status" value="1"/>
</dbReference>
<sequence length="376" mass="40685">MGGYGVYGLFGAVALKKRVQEPGNPVVVNLKGEKTMKKLTTTALGSLIALAASVSAAQADKLTLYCSAQEDWCQLMARSFEDATGIDVNMTRKSSGETFAQIRAESSNPKGDVWWGGTGDPHLQAAEEGLTMEYVSPMRDQLHDWAISQAESAGNRTIGIYSGALGYGYNADLLAANNLPEPACWKDLLKPEYKGHVQMANPNSSGTAYTTLASMVQIFGEDEGFDFMKGLHSNINQYTKSGSAPIKAAGRGENTIGIVFMHDAVKQAVSGFPIKVVAPCEGTGYEIGSMSIIEGARNEEEAKKFYDWALSPEAQNLALEVNAFQVPSNTGAETSESAPDMSQIKLIDYDFKKYGSSDERKRLLQKWDEEVSVLPQ</sequence>
<accession>A0A1H2RRX5</accession>
<name>A0A1H2RRX5_9RHOB</name>
<reference evidence="3" key="1">
    <citation type="submission" date="2016-10" db="EMBL/GenBank/DDBJ databases">
        <authorList>
            <person name="Varghese N."/>
            <person name="Submissions S."/>
        </authorList>
    </citation>
    <scope>NUCLEOTIDE SEQUENCE [LARGE SCALE GENOMIC DNA]</scope>
    <source>
        <strain evidence="3">DSM 27839</strain>
    </source>
</reference>
<dbReference type="CDD" id="cd13544">
    <property type="entry name" value="PBP2_Fbp_like_1"/>
    <property type="match status" value="1"/>
</dbReference>
<gene>
    <name evidence="2" type="ORF">SAMN05444358_101250</name>
</gene>
<dbReference type="STRING" id="985054.SAMN05444358_101250"/>
<dbReference type="PANTHER" id="PTHR30006:SF2">
    <property type="entry name" value="ABC TRANSPORTER SUBSTRATE-BINDING PROTEIN"/>
    <property type="match status" value="1"/>
</dbReference>
<keyword evidence="3" id="KW-1185">Reference proteome</keyword>
<dbReference type="Proteomes" id="UP000183400">
    <property type="component" value="Unassembled WGS sequence"/>
</dbReference>
<proteinExistence type="predicted"/>
<organism evidence="2 3">
    <name type="scientific">Ruegeria halocynthiae</name>
    <dbReference type="NCBI Taxonomy" id="985054"/>
    <lineage>
        <taxon>Bacteria</taxon>
        <taxon>Pseudomonadati</taxon>
        <taxon>Pseudomonadota</taxon>
        <taxon>Alphaproteobacteria</taxon>
        <taxon>Rhodobacterales</taxon>
        <taxon>Roseobacteraceae</taxon>
        <taxon>Ruegeria</taxon>
    </lineage>
</organism>